<dbReference type="OrthoDB" id="86940at2"/>
<proteinExistence type="predicted"/>
<sequence>MQKITHKINIFLFGSLPVFCFAQIPDIYKQITPVGWTVLSGAQGDLNKDSKNDIALILEKNQTDHPVLKDDGTALHNNQRKLAVFFKTAQGYKLAAENRTLPPAEQPNTCLLDPLSESEGITIHKGILSLELSYFMACGGWEWPRHTYIFRWQNQQFALIGFDYYSFHRASGEETNKSYNFSTKKRKEILGANMFENTQTQTKWTDFKSTANLTLQNINFDDFYTQFNY</sequence>
<organism evidence="1 2">
    <name type="scientific">Acinetobacter tianfuensis</name>
    <dbReference type="NCBI Taxonomy" id="2419603"/>
    <lineage>
        <taxon>Bacteria</taxon>
        <taxon>Pseudomonadati</taxon>
        <taxon>Pseudomonadota</taxon>
        <taxon>Gammaproteobacteria</taxon>
        <taxon>Moraxellales</taxon>
        <taxon>Moraxellaceae</taxon>
        <taxon>Acinetobacter</taxon>
    </lineage>
</organism>
<name>A0A3A8E5L2_9GAMM</name>
<dbReference type="EMBL" id="RAXV01000041">
    <property type="protein sequence ID" value="RKG29439.1"/>
    <property type="molecule type" value="Genomic_DNA"/>
</dbReference>
<protein>
    <submittedName>
        <fullName evidence="1">Uncharacterized protein</fullName>
    </submittedName>
</protein>
<reference evidence="1 2" key="1">
    <citation type="submission" date="2018-09" db="EMBL/GenBank/DDBJ databases">
        <title>The draft genome of Acinetobacter spp. strains.</title>
        <authorList>
            <person name="Qin J."/>
            <person name="Feng Y."/>
            <person name="Zong Z."/>
        </authorList>
    </citation>
    <scope>NUCLEOTIDE SEQUENCE [LARGE SCALE GENOMIC DNA]</scope>
    <source>
        <strain evidence="1 2">WCHAc060012</strain>
    </source>
</reference>
<dbReference type="AlphaFoldDB" id="A0A3A8E5L2"/>
<accession>A0A3A8E5L2</accession>
<dbReference type="Proteomes" id="UP000282388">
    <property type="component" value="Unassembled WGS sequence"/>
</dbReference>
<evidence type="ECO:0000313" key="1">
    <source>
        <dbReference type="EMBL" id="RKG29439.1"/>
    </source>
</evidence>
<gene>
    <name evidence="1" type="ORF">D7V32_14905</name>
</gene>
<comment type="caution">
    <text evidence="1">The sequence shown here is derived from an EMBL/GenBank/DDBJ whole genome shotgun (WGS) entry which is preliminary data.</text>
</comment>
<keyword evidence="2" id="KW-1185">Reference proteome</keyword>
<dbReference type="RefSeq" id="WP_120403625.1">
    <property type="nucleotide sequence ID" value="NZ_RAXV01000041.1"/>
</dbReference>
<evidence type="ECO:0000313" key="2">
    <source>
        <dbReference type="Proteomes" id="UP000282388"/>
    </source>
</evidence>